<evidence type="ECO:0000313" key="1">
    <source>
        <dbReference type="EMBL" id="GAI95312.1"/>
    </source>
</evidence>
<sequence>IKPAAKRCPVIISAVAPTVSKNPNQVIALGVIGVLDKSHTTGSVKR</sequence>
<organism evidence="1">
    <name type="scientific">marine sediment metagenome</name>
    <dbReference type="NCBI Taxonomy" id="412755"/>
    <lineage>
        <taxon>unclassified sequences</taxon>
        <taxon>metagenomes</taxon>
        <taxon>ecological metagenomes</taxon>
    </lineage>
</organism>
<name>X1SQE4_9ZZZZ</name>
<proteinExistence type="predicted"/>
<feature type="non-terminal residue" evidence="1">
    <location>
        <position position="1"/>
    </location>
</feature>
<comment type="caution">
    <text evidence="1">The sequence shown here is derived from an EMBL/GenBank/DDBJ whole genome shotgun (WGS) entry which is preliminary data.</text>
</comment>
<gene>
    <name evidence="1" type="ORF">S12H4_29166</name>
</gene>
<dbReference type="AlphaFoldDB" id="X1SQE4"/>
<dbReference type="EMBL" id="BARW01016801">
    <property type="protein sequence ID" value="GAI95312.1"/>
    <property type="molecule type" value="Genomic_DNA"/>
</dbReference>
<reference evidence="1" key="1">
    <citation type="journal article" date="2014" name="Front. Microbiol.">
        <title>High frequency of phylogenetically diverse reductive dehalogenase-homologous genes in deep subseafloor sedimentary metagenomes.</title>
        <authorList>
            <person name="Kawai M."/>
            <person name="Futagami T."/>
            <person name="Toyoda A."/>
            <person name="Takaki Y."/>
            <person name="Nishi S."/>
            <person name="Hori S."/>
            <person name="Arai W."/>
            <person name="Tsubouchi T."/>
            <person name="Morono Y."/>
            <person name="Uchiyama I."/>
            <person name="Ito T."/>
            <person name="Fujiyama A."/>
            <person name="Inagaki F."/>
            <person name="Takami H."/>
        </authorList>
    </citation>
    <scope>NUCLEOTIDE SEQUENCE</scope>
    <source>
        <strain evidence="1">Expedition CK06-06</strain>
    </source>
</reference>
<protein>
    <submittedName>
        <fullName evidence="1">Uncharacterized protein</fullName>
    </submittedName>
</protein>
<accession>X1SQE4</accession>